<dbReference type="GO" id="GO:0005634">
    <property type="term" value="C:nucleus"/>
    <property type="evidence" value="ECO:0007669"/>
    <property type="project" value="UniProtKB-SubCell"/>
</dbReference>
<name>J4U814_TRIAS</name>
<evidence type="ECO:0000256" key="8">
    <source>
        <dbReference type="SAM" id="MobiDB-lite"/>
    </source>
</evidence>
<dbReference type="GO" id="GO:0000978">
    <property type="term" value="F:RNA polymerase II cis-regulatory region sequence-specific DNA binding"/>
    <property type="evidence" value="ECO:0007669"/>
    <property type="project" value="InterPro"/>
</dbReference>
<dbReference type="Gene3D" id="3.30.160.60">
    <property type="entry name" value="Classic Zinc Finger"/>
    <property type="match status" value="2"/>
</dbReference>
<gene>
    <name evidence="10" type="ORF">A1Q1_04892</name>
</gene>
<dbReference type="GO" id="GO:0000981">
    <property type="term" value="F:DNA-binding transcription factor activity, RNA polymerase II-specific"/>
    <property type="evidence" value="ECO:0007669"/>
    <property type="project" value="InterPro"/>
</dbReference>
<dbReference type="PANTHER" id="PTHR40626">
    <property type="entry name" value="MIP31509P"/>
    <property type="match status" value="1"/>
</dbReference>
<feature type="domain" description="C2H2-type" evidence="9">
    <location>
        <begin position="6"/>
        <end position="35"/>
    </location>
</feature>
<dbReference type="InterPro" id="IPR051059">
    <property type="entry name" value="VerF-like"/>
</dbReference>
<keyword evidence="5" id="KW-0862">Zinc</keyword>
<keyword evidence="4 7" id="KW-0863">Zinc-finger</keyword>
<dbReference type="KEGG" id="tasa:A1Q1_04892"/>
<evidence type="ECO:0000256" key="4">
    <source>
        <dbReference type="ARBA" id="ARBA00022771"/>
    </source>
</evidence>
<dbReference type="Pfam" id="PF00096">
    <property type="entry name" value="zf-C2H2"/>
    <property type="match status" value="2"/>
</dbReference>
<dbReference type="PROSITE" id="PS50157">
    <property type="entry name" value="ZINC_FINGER_C2H2_2"/>
    <property type="match status" value="2"/>
</dbReference>
<dbReference type="InterPro" id="IPR013087">
    <property type="entry name" value="Znf_C2H2_type"/>
</dbReference>
<reference evidence="10 11" key="1">
    <citation type="journal article" date="2012" name="Eukaryot. Cell">
        <title>Draft genome sequence of CBS 2479, the standard type strain of Trichosporon asahii.</title>
        <authorList>
            <person name="Yang R.Y."/>
            <person name="Li H.T."/>
            <person name="Zhu H."/>
            <person name="Zhou G.P."/>
            <person name="Wang M."/>
            <person name="Wang L."/>
        </authorList>
    </citation>
    <scope>NUCLEOTIDE SEQUENCE [LARGE SCALE GENOMIC DNA]</scope>
    <source>
        <strain evidence="11">ATCC 90039 / CBS 2479 / JCM 2466 / KCTC 7840 / NCYC 2677 / UAMH 7654</strain>
    </source>
</reference>
<keyword evidence="6" id="KW-0539">Nucleus</keyword>
<dbReference type="PANTHER" id="PTHR40626:SF11">
    <property type="entry name" value="ZINC FINGER PROTEIN YPR022C"/>
    <property type="match status" value="1"/>
</dbReference>
<evidence type="ECO:0000259" key="9">
    <source>
        <dbReference type="PROSITE" id="PS50157"/>
    </source>
</evidence>
<feature type="compositionally biased region" description="Pro residues" evidence="8">
    <location>
        <begin position="1"/>
        <end position="10"/>
    </location>
</feature>
<keyword evidence="2" id="KW-0479">Metal-binding</keyword>
<dbReference type="GeneID" id="25988404"/>
<comment type="caution">
    <text evidence="10">The sequence shown here is derived from an EMBL/GenBank/DDBJ whole genome shotgun (WGS) entry which is preliminary data.</text>
</comment>
<dbReference type="GO" id="GO:0008270">
    <property type="term" value="F:zinc ion binding"/>
    <property type="evidence" value="ECO:0007669"/>
    <property type="project" value="UniProtKB-KW"/>
</dbReference>
<feature type="region of interest" description="Disordered" evidence="8">
    <location>
        <begin position="1"/>
        <end position="26"/>
    </location>
</feature>
<organism evidence="10 11">
    <name type="scientific">Trichosporon asahii var. asahii (strain ATCC 90039 / CBS 2479 / JCM 2466 / KCTC 7840 / NBRC 103889/ NCYC 2677 / UAMH 7654)</name>
    <name type="common">Yeast</name>
    <dbReference type="NCBI Taxonomy" id="1186058"/>
    <lineage>
        <taxon>Eukaryota</taxon>
        <taxon>Fungi</taxon>
        <taxon>Dikarya</taxon>
        <taxon>Basidiomycota</taxon>
        <taxon>Agaricomycotina</taxon>
        <taxon>Tremellomycetes</taxon>
        <taxon>Trichosporonales</taxon>
        <taxon>Trichosporonaceae</taxon>
        <taxon>Trichosporon</taxon>
    </lineage>
</organism>
<comment type="subcellular location">
    <subcellularLocation>
        <location evidence="1">Nucleus</location>
    </subcellularLocation>
</comment>
<evidence type="ECO:0000256" key="3">
    <source>
        <dbReference type="ARBA" id="ARBA00022737"/>
    </source>
</evidence>
<dbReference type="PROSITE" id="PS00028">
    <property type="entry name" value="ZINC_FINGER_C2H2_1"/>
    <property type="match status" value="2"/>
</dbReference>
<dbReference type="HOGENOM" id="CLU_1070343_0_0_1"/>
<dbReference type="GO" id="GO:0000785">
    <property type="term" value="C:chromatin"/>
    <property type="evidence" value="ECO:0007669"/>
    <property type="project" value="TreeGrafter"/>
</dbReference>
<evidence type="ECO:0000256" key="1">
    <source>
        <dbReference type="ARBA" id="ARBA00004123"/>
    </source>
</evidence>
<accession>J4U814</accession>
<evidence type="ECO:0000313" key="11">
    <source>
        <dbReference type="Proteomes" id="UP000002748"/>
    </source>
</evidence>
<dbReference type="Proteomes" id="UP000002748">
    <property type="component" value="Unassembled WGS sequence"/>
</dbReference>
<dbReference type="RefSeq" id="XP_014177183.1">
    <property type="nucleotide sequence ID" value="XM_014321708.1"/>
</dbReference>
<evidence type="ECO:0000313" key="10">
    <source>
        <dbReference type="EMBL" id="EJT46525.1"/>
    </source>
</evidence>
<keyword evidence="3" id="KW-0677">Repeat</keyword>
<evidence type="ECO:0000256" key="7">
    <source>
        <dbReference type="PROSITE-ProRule" id="PRU00042"/>
    </source>
</evidence>
<dbReference type="AlphaFoldDB" id="J4U814"/>
<feature type="domain" description="C2H2-type" evidence="9">
    <location>
        <begin position="36"/>
        <end position="63"/>
    </location>
</feature>
<dbReference type="InterPro" id="IPR036236">
    <property type="entry name" value="Znf_C2H2_sf"/>
</dbReference>
<sequence length="260" mass="29255">MAPGGYPCPEPGCGKSFSSSSHMRRHVRNHKGERAFTCEHCGQSFVRREVWRRHEGLHLNPQSARPRIKPVRRPDAAAPLTSANMGTSQPITRVTTTATTSSSSSGPHVPAVHPPPIMREDRSPLENYSPPQYAYGHTEVDIQPVYYPPPHWVQQVDYVPHHIPPPPSAHPHPQQSGYFPQAPTGIENWLDQIITPPQAGFGPMNGGYDTTPPKEVWPEQEYHYENQNGAVDLRLREYFFRPQPTPVGRPIDDNRGGRRH</sequence>
<protein>
    <recommendedName>
        <fullName evidence="9">C2H2-type domain-containing protein</fullName>
    </recommendedName>
</protein>
<evidence type="ECO:0000256" key="5">
    <source>
        <dbReference type="ARBA" id="ARBA00022833"/>
    </source>
</evidence>
<evidence type="ECO:0000256" key="6">
    <source>
        <dbReference type="ARBA" id="ARBA00023242"/>
    </source>
</evidence>
<dbReference type="OrthoDB" id="427030at2759"/>
<proteinExistence type="predicted"/>
<dbReference type="FunFam" id="3.30.160.60:FF:000072">
    <property type="entry name" value="zinc finger protein 143 isoform X1"/>
    <property type="match status" value="1"/>
</dbReference>
<dbReference type="SMART" id="SM00355">
    <property type="entry name" value="ZnF_C2H2"/>
    <property type="match status" value="2"/>
</dbReference>
<dbReference type="SUPFAM" id="SSF57667">
    <property type="entry name" value="beta-beta-alpha zinc fingers"/>
    <property type="match status" value="1"/>
</dbReference>
<feature type="compositionally biased region" description="Low complexity" evidence="8">
    <location>
        <begin position="97"/>
        <end position="111"/>
    </location>
</feature>
<feature type="region of interest" description="Disordered" evidence="8">
    <location>
        <begin position="97"/>
        <end position="116"/>
    </location>
</feature>
<dbReference type="VEuPathDB" id="FungiDB:A1Q1_04892"/>
<dbReference type="EMBL" id="ALBS01000288">
    <property type="protein sequence ID" value="EJT46525.1"/>
    <property type="molecule type" value="Genomic_DNA"/>
</dbReference>
<evidence type="ECO:0000256" key="2">
    <source>
        <dbReference type="ARBA" id="ARBA00022723"/>
    </source>
</evidence>